<dbReference type="AlphaFoldDB" id="B6T995"/>
<accession>B6T995</accession>
<organism evidence="1">
    <name type="scientific">Zea mays</name>
    <name type="common">Maize</name>
    <dbReference type="NCBI Taxonomy" id="4577"/>
    <lineage>
        <taxon>Eukaryota</taxon>
        <taxon>Viridiplantae</taxon>
        <taxon>Streptophyta</taxon>
        <taxon>Embryophyta</taxon>
        <taxon>Tracheophyta</taxon>
        <taxon>Spermatophyta</taxon>
        <taxon>Magnoliopsida</taxon>
        <taxon>Liliopsida</taxon>
        <taxon>Poales</taxon>
        <taxon>Poaceae</taxon>
        <taxon>PACMAD clade</taxon>
        <taxon>Panicoideae</taxon>
        <taxon>Andropogonodae</taxon>
        <taxon>Andropogoneae</taxon>
        <taxon>Tripsacinae</taxon>
        <taxon>Zea</taxon>
    </lineage>
</organism>
<sequence length="96" mass="11017">MFPPRSGNVAHPDRGFTLPLESMLTGYLSRWPFISVTWLEMNFSQFCCPMCRTCLVHSRLSGLVKLSSMAPMCSAHRDILYPKICRKYDIQNKVAM</sequence>
<reference evidence="1" key="1">
    <citation type="journal article" date="2009" name="Plant Mol. Biol.">
        <title>Insights into corn genes derived from large-scale cDNA sequencing.</title>
        <authorList>
            <person name="Alexandrov N.N."/>
            <person name="Brover V.V."/>
            <person name="Freidin S."/>
            <person name="Troukhan M.E."/>
            <person name="Tatarinova T.V."/>
            <person name="Zhang H."/>
            <person name="Swaller T.J."/>
            <person name="Lu Y.P."/>
            <person name="Bouck J."/>
            <person name="Flavell R.B."/>
            <person name="Feldmann K.A."/>
        </authorList>
    </citation>
    <scope>NUCLEOTIDE SEQUENCE</scope>
</reference>
<name>B6T995_MAIZE</name>
<evidence type="ECO:0000313" key="1">
    <source>
        <dbReference type="EMBL" id="ACG33678.1"/>
    </source>
</evidence>
<dbReference type="EMBL" id="EU961560">
    <property type="protein sequence ID" value="ACG33678.1"/>
    <property type="molecule type" value="mRNA"/>
</dbReference>
<protein>
    <submittedName>
        <fullName evidence="1">Uncharacterized protein</fullName>
    </submittedName>
</protein>
<proteinExistence type="evidence at transcript level"/>